<comment type="caution">
    <text evidence="2">The sequence shown here is derived from an EMBL/GenBank/DDBJ whole genome shotgun (WGS) entry which is preliminary data.</text>
</comment>
<evidence type="ECO:0000256" key="1">
    <source>
        <dbReference type="SAM" id="Phobius"/>
    </source>
</evidence>
<dbReference type="Proteomes" id="UP000580250">
    <property type="component" value="Unassembled WGS sequence"/>
</dbReference>
<evidence type="ECO:0000313" key="3">
    <source>
        <dbReference type="Proteomes" id="UP000580250"/>
    </source>
</evidence>
<sequence>MLEKIVFSEISKIRIFTHIHLFLTEGLKTFLLFLLSINILIFLIFLQVFPSKF</sequence>
<gene>
    <name evidence="2" type="ORF">MENT_LOCUS8154</name>
</gene>
<dbReference type="AlphaFoldDB" id="A0A6V7U5W6"/>
<dbReference type="EMBL" id="CAJEWN010000034">
    <property type="protein sequence ID" value="CAD2145069.1"/>
    <property type="molecule type" value="Genomic_DNA"/>
</dbReference>
<proteinExistence type="predicted"/>
<evidence type="ECO:0000313" key="2">
    <source>
        <dbReference type="EMBL" id="CAD2145069.1"/>
    </source>
</evidence>
<accession>A0A6V7U5W6</accession>
<keyword evidence="1" id="KW-0472">Membrane</keyword>
<keyword evidence="1" id="KW-0812">Transmembrane</keyword>
<feature type="transmembrane region" description="Helical" evidence="1">
    <location>
        <begin position="30"/>
        <end position="49"/>
    </location>
</feature>
<reference evidence="2 3" key="1">
    <citation type="submission" date="2020-08" db="EMBL/GenBank/DDBJ databases">
        <authorList>
            <person name="Koutsovoulos G."/>
            <person name="Danchin GJ E."/>
        </authorList>
    </citation>
    <scope>NUCLEOTIDE SEQUENCE [LARGE SCALE GENOMIC DNA]</scope>
</reference>
<protein>
    <submittedName>
        <fullName evidence="2">Uncharacterized protein</fullName>
    </submittedName>
</protein>
<name>A0A6V7U5W6_MELEN</name>
<organism evidence="2 3">
    <name type="scientific">Meloidogyne enterolobii</name>
    <name type="common">Root-knot nematode worm</name>
    <name type="synonym">Meloidogyne mayaguensis</name>
    <dbReference type="NCBI Taxonomy" id="390850"/>
    <lineage>
        <taxon>Eukaryota</taxon>
        <taxon>Metazoa</taxon>
        <taxon>Ecdysozoa</taxon>
        <taxon>Nematoda</taxon>
        <taxon>Chromadorea</taxon>
        <taxon>Rhabditida</taxon>
        <taxon>Tylenchina</taxon>
        <taxon>Tylenchomorpha</taxon>
        <taxon>Tylenchoidea</taxon>
        <taxon>Meloidogynidae</taxon>
        <taxon>Meloidogyninae</taxon>
        <taxon>Meloidogyne</taxon>
    </lineage>
</organism>
<keyword evidence="1" id="KW-1133">Transmembrane helix</keyword>